<dbReference type="OrthoDB" id="3690443at2"/>
<accession>A0A2T0TD53</accession>
<evidence type="ECO:0000313" key="1">
    <source>
        <dbReference type="EMBL" id="PRY43599.1"/>
    </source>
</evidence>
<dbReference type="Proteomes" id="UP000239494">
    <property type="component" value="Unassembled WGS sequence"/>
</dbReference>
<name>A0A2T0TD53_9PSEU</name>
<gene>
    <name evidence="1" type="ORF">CLV43_103346</name>
</gene>
<dbReference type="EMBL" id="PVTF01000003">
    <property type="protein sequence ID" value="PRY43599.1"/>
    <property type="molecule type" value="Genomic_DNA"/>
</dbReference>
<organism evidence="1 2">
    <name type="scientific">Umezawaea tangerina</name>
    <dbReference type="NCBI Taxonomy" id="84725"/>
    <lineage>
        <taxon>Bacteria</taxon>
        <taxon>Bacillati</taxon>
        <taxon>Actinomycetota</taxon>
        <taxon>Actinomycetes</taxon>
        <taxon>Pseudonocardiales</taxon>
        <taxon>Pseudonocardiaceae</taxon>
        <taxon>Umezawaea</taxon>
    </lineage>
</organism>
<protein>
    <submittedName>
        <fullName evidence="1">Excreted virulence factor EspC (Type VII ESX diderm)</fullName>
    </submittedName>
</protein>
<proteinExistence type="predicted"/>
<sequence length="102" mass="10280">MAGYQANAGEMMSSATTIQGVASDVEEYKAKVSASAVSAADFGRAHTAGGSRYLAGLPKIAEAVGAHSAALKGLSDKLRNSANGYDWSDTANAQNLANTGGK</sequence>
<dbReference type="AlphaFoldDB" id="A0A2T0TD53"/>
<comment type="caution">
    <text evidence="1">The sequence shown here is derived from an EMBL/GenBank/DDBJ whole genome shotgun (WGS) entry which is preliminary data.</text>
</comment>
<reference evidence="1 2" key="1">
    <citation type="submission" date="2018-03" db="EMBL/GenBank/DDBJ databases">
        <title>Genomic Encyclopedia of Archaeal and Bacterial Type Strains, Phase II (KMG-II): from individual species to whole genera.</title>
        <authorList>
            <person name="Goeker M."/>
        </authorList>
    </citation>
    <scope>NUCLEOTIDE SEQUENCE [LARGE SCALE GENOMIC DNA]</scope>
    <source>
        <strain evidence="1 2">DSM 44720</strain>
    </source>
</reference>
<keyword evidence="2" id="KW-1185">Reference proteome</keyword>
<evidence type="ECO:0000313" key="2">
    <source>
        <dbReference type="Proteomes" id="UP000239494"/>
    </source>
</evidence>
<dbReference type="RefSeq" id="WP_106187155.1">
    <property type="nucleotide sequence ID" value="NZ_PVTF01000003.1"/>
</dbReference>